<dbReference type="GO" id="GO:0016746">
    <property type="term" value="F:acyltransferase activity"/>
    <property type="evidence" value="ECO:0007669"/>
    <property type="project" value="UniProtKB-KW"/>
</dbReference>
<evidence type="ECO:0000313" key="1">
    <source>
        <dbReference type="EMBL" id="MBB3018325.1"/>
    </source>
</evidence>
<name>A0A7W4VJH7_9HYPH</name>
<keyword evidence="1" id="KW-0808">Transferase</keyword>
<dbReference type="RefSeq" id="WP_183448318.1">
    <property type="nucleotide sequence ID" value="NZ_JACHWB010000001.1"/>
</dbReference>
<dbReference type="EMBL" id="JACHWB010000001">
    <property type="protein sequence ID" value="MBB3018325.1"/>
    <property type="molecule type" value="Genomic_DNA"/>
</dbReference>
<accession>A0A7W4VJH7</accession>
<dbReference type="AlphaFoldDB" id="A0A7W4VJH7"/>
<keyword evidence="2" id="KW-1185">Reference proteome</keyword>
<protein>
    <submittedName>
        <fullName evidence="1">Hemolysin-activating ACP:hemolysin acyltransferase</fullName>
    </submittedName>
</protein>
<dbReference type="Proteomes" id="UP000532010">
    <property type="component" value="Unassembled WGS sequence"/>
</dbReference>
<comment type="caution">
    <text evidence="1">The sequence shown here is derived from an EMBL/GenBank/DDBJ whole genome shotgun (WGS) entry which is preliminary data.</text>
</comment>
<keyword evidence="1" id="KW-0012">Acyltransferase</keyword>
<evidence type="ECO:0000313" key="2">
    <source>
        <dbReference type="Proteomes" id="UP000532010"/>
    </source>
</evidence>
<organism evidence="1 2">
    <name type="scientific">Microvirga lupini</name>
    <dbReference type="NCBI Taxonomy" id="420324"/>
    <lineage>
        <taxon>Bacteria</taxon>
        <taxon>Pseudomonadati</taxon>
        <taxon>Pseudomonadota</taxon>
        <taxon>Alphaproteobacteria</taxon>
        <taxon>Hyphomicrobiales</taxon>
        <taxon>Methylobacteriaceae</taxon>
        <taxon>Microvirga</taxon>
    </lineage>
</organism>
<proteinExistence type="predicted"/>
<gene>
    <name evidence="1" type="ORF">FHR70_001365</name>
</gene>
<sequence length="149" mass="16236">MKEGGSSGVSVQQLRDANAALGLAATYVASHQPFGSYRADKLVGSLAGQIRRGHYAFAVRNGTIVGYVGWALCRPDVAQAWIERGQAPTFEQSQEGDVVVPIMVVSDDRMALRQLAATMRRHHGGKLYMGRRVLREANAVRTGRIGKKR</sequence>
<reference evidence="1 2" key="1">
    <citation type="submission" date="2020-08" db="EMBL/GenBank/DDBJ databases">
        <title>The Agave Microbiome: Exploring the role of microbial communities in plant adaptations to desert environments.</title>
        <authorList>
            <person name="Partida-Martinez L.P."/>
        </authorList>
    </citation>
    <scope>NUCLEOTIDE SEQUENCE [LARGE SCALE GENOMIC DNA]</scope>
    <source>
        <strain evidence="1 2">AT3.9</strain>
    </source>
</reference>